<feature type="transmembrane region" description="Helical" evidence="6">
    <location>
        <begin position="47"/>
        <end position="68"/>
    </location>
</feature>
<keyword evidence="8" id="KW-1185">Reference proteome</keyword>
<dbReference type="Proteomes" id="UP000029273">
    <property type="component" value="Unassembled WGS sequence"/>
</dbReference>
<sequence>MLATLPLFLGLGVVAGLLAGMLGVGGGIVVVPVLLAAFAYLKVAPEMITHLAIGTSLATIVFTSLSAVRAQQRKKAIDWQLVRALAPAVVVGSFISGYVAGWIPGHWLRLTFGVFLILASIQLLLNWRPPGRRGLPAGPGLWAVGVAIGTVSALVGIGGGTLTVPFLSWCNVEMKRAVAASSALGFVLALFGAAGFVISGFGDPMLPSWSLGYVSLPALIGIMATAVLFAPLGVQLSHRLPVAVLKRIFGMLLLAVAVQILFFK</sequence>
<dbReference type="STRING" id="160660.BJI67_02895"/>
<dbReference type="Pfam" id="PF01925">
    <property type="entry name" value="TauE"/>
    <property type="match status" value="1"/>
</dbReference>
<feature type="transmembrane region" description="Helical" evidence="6">
    <location>
        <begin position="7"/>
        <end position="35"/>
    </location>
</feature>
<dbReference type="PANTHER" id="PTHR43483">
    <property type="entry name" value="MEMBRANE TRANSPORTER PROTEIN HI_0806-RELATED"/>
    <property type="match status" value="1"/>
</dbReference>
<reference evidence="7 8" key="1">
    <citation type="journal article" date="2014" name="Genome Announc.">
        <title>Draft Genome Sequence of the Iron-Oxidizing, Acidophilic, and Halotolerant 'Thiobacillus prosperus' Type Strain DSM 5130.</title>
        <authorList>
            <person name="Ossandon F.J."/>
            <person name="Cardenas J.P."/>
            <person name="Corbett M."/>
            <person name="Quatrini R."/>
            <person name="Holmes D.S."/>
            <person name="Watkin E."/>
        </authorList>
    </citation>
    <scope>NUCLEOTIDE SEQUENCE [LARGE SCALE GENOMIC DNA]</scope>
    <source>
        <strain evidence="7 8">DSM 5130</strain>
    </source>
</reference>
<name>A0A1A6C515_9GAMM</name>
<dbReference type="OrthoDB" id="457670at2"/>
<keyword evidence="6" id="KW-1003">Cell membrane</keyword>
<dbReference type="RefSeq" id="WP_038092434.1">
    <property type="nucleotide sequence ID" value="NZ_JQSG02000003.1"/>
</dbReference>
<proteinExistence type="inferred from homology"/>
<evidence type="ECO:0000256" key="2">
    <source>
        <dbReference type="ARBA" id="ARBA00009142"/>
    </source>
</evidence>
<dbReference type="PANTHER" id="PTHR43483:SF3">
    <property type="entry name" value="MEMBRANE TRANSPORTER PROTEIN HI_0806-RELATED"/>
    <property type="match status" value="1"/>
</dbReference>
<comment type="similarity">
    <text evidence="2 6">Belongs to the 4-toluene sulfonate uptake permease (TSUP) (TC 2.A.102) family.</text>
</comment>
<dbReference type="AlphaFoldDB" id="A0A1A6C515"/>
<feature type="transmembrane region" description="Helical" evidence="6">
    <location>
        <begin position="107"/>
        <end position="127"/>
    </location>
</feature>
<keyword evidence="5 6" id="KW-0472">Membrane</keyword>
<evidence type="ECO:0000256" key="6">
    <source>
        <dbReference type="RuleBase" id="RU363041"/>
    </source>
</evidence>
<evidence type="ECO:0000313" key="8">
    <source>
        <dbReference type="Proteomes" id="UP000029273"/>
    </source>
</evidence>
<evidence type="ECO:0000313" key="7">
    <source>
        <dbReference type="EMBL" id="OBS09652.1"/>
    </source>
</evidence>
<gene>
    <name evidence="7" type="ORF">Thpro_021980</name>
</gene>
<evidence type="ECO:0000256" key="4">
    <source>
        <dbReference type="ARBA" id="ARBA00022989"/>
    </source>
</evidence>
<feature type="transmembrane region" description="Helical" evidence="6">
    <location>
        <begin position="80"/>
        <end position="101"/>
    </location>
</feature>
<keyword evidence="4 6" id="KW-1133">Transmembrane helix</keyword>
<dbReference type="GO" id="GO:0005886">
    <property type="term" value="C:plasma membrane"/>
    <property type="evidence" value="ECO:0007669"/>
    <property type="project" value="UniProtKB-SubCell"/>
</dbReference>
<feature type="transmembrane region" description="Helical" evidence="6">
    <location>
        <begin position="177"/>
        <end position="198"/>
    </location>
</feature>
<feature type="transmembrane region" description="Helical" evidence="6">
    <location>
        <begin position="139"/>
        <end position="157"/>
    </location>
</feature>
<keyword evidence="3 6" id="KW-0812">Transmembrane</keyword>
<dbReference type="EMBL" id="JQSG02000003">
    <property type="protein sequence ID" value="OBS09652.1"/>
    <property type="molecule type" value="Genomic_DNA"/>
</dbReference>
<protein>
    <recommendedName>
        <fullName evidence="6">Probable membrane transporter protein</fullName>
    </recommendedName>
</protein>
<comment type="subcellular location">
    <subcellularLocation>
        <location evidence="6">Cell membrane</location>
        <topology evidence="6">Multi-pass membrane protein</topology>
    </subcellularLocation>
    <subcellularLocation>
        <location evidence="1">Membrane</location>
        <topology evidence="1">Multi-pass membrane protein</topology>
    </subcellularLocation>
</comment>
<feature type="transmembrane region" description="Helical" evidence="6">
    <location>
        <begin position="210"/>
        <end position="232"/>
    </location>
</feature>
<feature type="transmembrane region" description="Helical" evidence="6">
    <location>
        <begin position="244"/>
        <end position="263"/>
    </location>
</feature>
<evidence type="ECO:0000256" key="1">
    <source>
        <dbReference type="ARBA" id="ARBA00004141"/>
    </source>
</evidence>
<evidence type="ECO:0000256" key="3">
    <source>
        <dbReference type="ARBA" id="ARBA00022692"/>
    </source>
</evidence>
<organism evidence="7 8">
    <name type="scientific">Acidihalobacter prosperus</name>
    <dbReference type="NCBI Taxonomy" id="160660"/>
    <lineage>
        <taxon>Bacteria</taxon>
        <taxon>Pseudomonadati</taxon>
        <taxon>Pseudomonadota</taxon>
        <taxon>Gammaproteobacteria</taxon>
        <taxon>Chromatiales</taxon>
        <taxon>Ectothiorhodospiraceae</taxon>
        <taxon>Acidihalobacter</taxon>
    </lineage>
</organism>
<comment type="caution">
    <text evidence="7">The sequence shown here is derived from an EMBL/GenBank/DDBJ whole genome shotgun (WGS) entry which is preliminary data.</text>
</comment>
<accession>A0A1A6C515</accession>
<evidence type="ECO:0000256" key="5">
    <source>
        <dbReference type="ARBA" id="ARBA00023136"/>
    </source>
</evidence>
<dbReference type="InterPro" id="IPR002781">
    <property type="entry name" value="TM_pro_TauE-like"/>
</dbReference>